<dbReference type="InterPro" id="IPR037191">
    <property type="entry name" value="VPS9_dom_sf"/>
</dbReference>
<evidence type="ECO:0000256" key="1">
    <source>
        <dbReference type="SAM" id="MobiDB-lite"/>
    </source>
</evidence>
<dbReference type="InterPro" id="IPR045046">
    <property type="entry name" value="Vps9-like"/>
</dbReference>
<dbReference type="PANTHER" id="PTHR23101">
    <property type="entry name" value="RAB GDP/GTP EXCHANGE FACTOR"/>
    <property type="match status" value="1"/>
</dbReference>
<dbReference type="Pfam" id="PF02204">
    <property type="entry name" value="VPS9"/>
    <property type="match status" value="1"/>
</dbReference>
<feature type="compositionally biased region" description="Low complexity" evidence="1">
    <location>
        <begin position="270"/>
        <end position="289"/>
    </location>
</feature>
<feature type="region of interest" description="Disordered" evidence="1">
    <location>
        <begin position="607"/>
        <end position="645"/>
    </location>
</feature>
<gene>
    <name evidence="3" type="ORF">LshimejAT787_1302140</name>
</gene>
<feature type="compositionally biased region" description="Low complexity" evidence="1">
    <location>
        <begin position="307"/>
        <end position="317"/>
    </location>
</feature>
<dbReference type="Gene3D" id="1.20.1050.80">
    <property type="entry name" value="VPS9 domain"/>
    <property type="match status" value="2"/>
</dbReference>
<reference evidence="3" key="1">
    <citation type="submission" date="2022-07" db="EMBL/GenBank/DDBJ databases">
        <title>The genome of Lyophyllum shimeji provides insight into the initial evolution of ectomycorrhizal fungal genome.</title>
        <authorList>
            <person name="Kobayashi Y."/>
            <person name="Shibata T."/>
            <person name="Hirakawa H."/>
            <person name="Shigenobu S."/>
            <person name="Nishiyama T."/>
            <person name="Yamada A."/>
            <person name="Hasebe M."/>
            <person name="Kawaguchi M."/>
        </authorList>
    </citation>
    <scope>NUCLEOTIDE SEQUENCE</scope>
    <source>
        <strain evidence="3">AT787</strain>
    </source>
</reference>
<feature type="compositionally biased region" description="Acidic residues" evidence="1">
    <location>
        <begin position="931"/>
        <end position="953"/>
    </location>
</feature>
<evidence type="ECO:0000313" key="3">
    <source>
        <dbReference type="EMBL" id="GLB43313.1"/>
    </source>
</evidence>
<feature type="region of interest" description="Disordered" evidence="1">
    <location>
        <begin position="1"/>
        <end position="24"/>
    </location>
</feature>
<protein>
    <submittedName>
        <fullName evidence="3">VPS9 domain containing protein</fullName>
    </submittedName>
</protein>
<dbReference type="InterPro" id="IPR003123">
    <property type="entry name" value="VPS9"/>
</dbReference>
<feature type="region of interest" description="Disordered" evidence="1">
    <location>
        <begin position="892"/>
        <end position="965"/>
    </location>
</feature>
<feature type="region of interest" description="Disordered" evidence="1">
    <location>
        <begin position="251"/>
        <end position="317"/>
    </location>
</feature>
<dbReference type="EMBL" id="BRPK01000013">
    <property type="protein sequence ID" value="GLB43313.1"/>
    <property type="molecule type" value="Genomic_DNA"/>
</dbReference>
<dbReference type="PANTHER" id="PTHR23101:SF25">
    <property type="entry name" value="GTPASE-ACTIVATING PROTEIN AND VPS9 DOMAIN-CONTAINING PROTEIN 1"/>
    <property type="match status" value="1"/>
</dbReference>
<dbReference type="OrthoDB" id="10264848at2759"/>
<feature type="compositionally biased region" description="Polar residues" evidence="1">
    <location>
        <begin position="67"/>
        <end position="90"/>
    </location>
</feature>
<feature type="compositionally biased region" description="Basic and acidic residues" evidence="1">
    <location>
        <begin position="608"/>
        <end position="619"/>
    </location>
</feature>
<feature type="compositionally biased region" description="Polar residues" evidence="1">
    <location>
        <begin position="628"/>
        <end position="645"/>
    </location>
</feature>
<dbReference type="GO" id="GO:0030139">
    <property type="term" value="C:endocytic vesicle"/>
    <property type="evidence" value="ECO:0007669"/>
    <property type="project" value="TreeGrafter"/>
</dbReference>
<feature type="region of interest" description="Disordered" evidence="1">
    <location>
        <begin position="448"/>
        <end position="471"/>
    </location>
</feature>
<organism evidence="3 4">
    <name type="scientific">Lyophyllum shimeji</name>
    <name type="common">Hon-shimeji</name>
    <name type="synonym">Tricholoma shimeji</name>
    <dbReference type="NCBI Taxonomy" id="47721"/>
    <lineage>
        <taxon>Eukaryota</taxon>
        <taxon>Fungi</taxon>
        <taxon>Dikarya</taxon>
        <taxon>Basidiomycota</taxon>
        <taxon>Agaricomycotina</taxon>
        <taxon>Agaricomycetes</taxon>
        <taxon>Agaricomycetidae</taxon>
        <taxon>Agaricales</taxon>
        <taxon>Tricholomatineae</taxon>
        <taxon>Lyophyllaceae</taxon>
        <taxon>Lyophyllum</taxon>
    </lineage>
</organism>
<dbReference type="GO" id="GO:0031267">
    <property type="term" value="F:small GTPase binding"/>
    <property type="evidence" value="ECO:0007669"/>
    <property type="project" value="TreeGrafter"/>
</dbReference>
<comment type="caution">
    <text evidence="3">The sequence shown here is derived from an EMBL/GenBank/DDBJ whole genome shotgun (WGS) entry which is preliminary data.</text>
</comment>
<feature type="region of interest" description="Disordered" evidence="1">
    <location>
        <begin position="38"/>
        <end position="90"/>
    </location>
</feature>
<evidence type="ECO:0000313" key="4">
    <source>
        <dbReference type="Proteomes" id="UP001063166"/>
    </source>
</evidence>
<feature type="region of interest" description="Disordered" evidence="1">
    <location>
        <begin position="661"/>
        <end position="712"/>
    </location>
</feature>
<sequence length="1086" mass="116383">MAPTGEDPLFPATSIGRTQGSRFQRVPSNETLTAHPLLSANSSSSLNDHGGSTRAPSPHYVPYTPRQRVSPTAATTGTTVHPSTPQQHGDATSKLQLVSLKAAAQNIGLDAGSAGWAILEKLVHESDHRDTEWTEVWTTVTSGKATLLLPLEQSSSHDKLTPEFVKDHIVLCDGPSRKNAPIVTLSGLRGILNDETLTFRSTIHPSSKVFQELLVPSNRASALTVLPDLPFIPSSQSSSVSYPRFLVPSHSSTLPLPPRVPPPLPPRPGNRSGTTPGTATTTTSRITNPFASLFGGGGHNLHHAKQPPAAAPSSPTASLRSLDSVRSQAEHVVDVSAFTIDRKIVRKDIAKEINKGLRREVRDTLASSEGMPSWVADRVHEFTADWYPFVKEQAASSRREKGVKEGGSAYVIPWSEEAPESTTARVQDFYLGLEQEVRVSEGSFLGRLRKEHEHEQEEGERLGEHENEKRVKEKIDSEAKIKHIMEVVERTICSLFYDRLYMQPTSDDSSHDEALSSRVAALNMLDLGLEHLDIKVENGGPGLDLVVRGCGETLSQLQACRSPGDKAAVIVSAHKLVVDGLSRLPPIRLMTEEESKVQKAKAASIVRAKAEAPPREPDGTLRILMPLTPTSTTNTPKVSEGSVSPITDVPLGFEKDVDLATPHAPASQHSPIPTIVEPGPEPGSESESQSLDAATSSSAPPASPVLTVSPPGEPTPVSGDVLLPMIIFAVVKANPPHLVSNLLFTQRYRNQSVGGEESYCLVNLMAVAEFLENVDLAALGLGNSDKVLSAADLTPIPLNRSPVIEATRLASVDGVQGSIRDRVEQANKMITGVVDSSFGMLRSLLPTTQSVPPLTPPVDGVQGSAPWNAAKPGFGLLQRENGFSIRSITSALPIGRGTPKPGSGEEDGQQLVAVPRPSSVKSTHGGKADEESGIEDESEAETGAEDEEGEDQGAEGANDDASAFGDARSIRSFESMMSSRGKKEKLGSRARKSLTDRLAHMSSLAGLKSQNASLVPPQSPASSRPQSPDLHIPSLAPPNQRFMECTAGDLRISEVGELLQDYRRLDICLQCCMDIGYLTIFEITDD</sequence>
<proteinExistence type="predicted"/>
<dbReference type="Proteomes" id="UP001063166">
    <property type="component" value="Unassembled WGS sequence"/>
</dbReference>
<feature type="region of interest" description="Disordered" evidence="1">
    <location>
        <begin position="1005"/>
        <end position="1037"/>
    </location>
</feature>
<keyword evidence="4" id="KW-1185">Reference proteome</keyword>
<feature type="compositionally biased region" description="Low complexity" evidence="1">
    <location>
        <begin position="38"/>
        <end position="47"/>
    </location>
</feature>
<name>A0A9P3US53_LYOSH</name>
<dbReference type="AlphaFoldDB" id="A0A9P3US53"/>
<dbReference type="PROSITE" id="PS51205">
    <property type="entry name" value="VPS9"/>
    <property type="match status" value="1"/>
</dbReference>
<dbReference type="GO" id="GO:0005829">
    <property type="term" value="C:cytosol"/>
    <property type="evidence" value="ECO:0007669"/>
    <property type="project" value="TreeGrafter"/>
</dbReference>
<feature type="domain" description="VPS9" evidence="2">
    <location>
        <begin position="509"/>
        <end position="780"/>
    </location>
</feature>
<feature type="compositionally biased region" description="Polar residues" evidence="1">
    <location>
        <begin position="15"/>
        <end position="24"/>
    </location>
</feature>
<feature type="compositionally biased region" description="Pro residues" evidence="1">
    <location>
        <begin position="255"/>
        <end position="268"/>
    </location>
</feature>
<feature type="compositionally biased region" description="Low complexity" evidence="1">
    <location>
        <begin position="682"/>
        <end position="710"/>
    </location>
</feature>
<accession>A0A9P3US53</accession>
<dbReference type="GO" id="GO:0005085">
    <property type="term" value="F:guanyl-nucleotide exchange factor activity"/>
    <property type="evidence" value="ECO:0007669"/>
    <property type="project" value="InterPro"/>
</dbReference>
<dbReference type="GO" id="GO:0016192">
    <property type="term" value="P:vesicle-mediated transport"/>
    <property type="evidence" value="ECO:0007669"/>
    <property type="project" value="InterPro"/>
</dbReference>
<dbReference type="SUPFAM" id="SSF109993">
    <property type="entry name" value="VPS9 domain"/>
    <property type="match status" value="1"/>
</dbReference>
<evidence type="ECO:0000259" key="2">
    <source>
        <dbReference type="PROSITE" id="PS51205"/>
    </source>
</evidence>